<sequence>MRRFTVLLAATALVAATPGAAAPSDDFLKLQNDYWAEILRSYPLLASSVGVTTYDRELSPVSLADMDRQAAASQAFLTRLNAIPQTGFSETERANAAILRSLLQEQVDMNRFGQRQLLYSVLGSYHGSLAGMAEGLTFRSASDYRNYLARLALVPERMRAYGDLSVKAAREGFVQPCVTMTRFPETITGVITADPTKSRFYAPFAAARPANIPAAEWTALQGQARTLVETGINPAYRQFAATYDRDLKGRCRQSVSASDQPNGLAYYAAQVRSHTTTDMTPDQIHKLGLSEVARIRAEMEQVAKSAGFASREAMIADMRSNPKWYFKTDTELLEATALQAKAIDGKMPSLIGRLARLPYGIRPMDLATAPGDTTARYQPGSPATAIAGFYLVNTTKLDQRPSWEIPALTVHEAVPGHHQQIALQQELDLPEWRRQVAFFTAFVEGWGLYSERLGIEMGIYDTPQKNMGRLGYEMWRACRLVIDTGLHSKGWSKAQAVQYFRDNSTLTEANIDAEVNRYISNPGQALAYKIGELKIRELRARAEKELGDKFDLRAFHDAVLGQGAIPLDALDAQVGAWIAARKQAS</sequence>
<accession>A0ABZ2FZW3</accession>
<dbReference type="PANTHER" id="PTHR33361:SF2">
    <property type="entry name" value="DUF885 DOMAIN-CONTAINING PROTEIN"/>
    <property type="match status" value="1"/>
</dbReference>
<reference evidence="2 3" key="1">
    <citation type="submission" date="2024-02" db="EMBL/GenBank/DDBJ databases">
        <title>Full genome sequence of Sphingomonas kaistensis.</title>
        <authorList>
            <person name="Poletto B.L."/>
            <person name="Silva G."/>
            <person name="Galante D."/>
            <person name="Campos K.R."/>
            <person name="Santos M.B.N."/>
            <person name="Sacchi C.T."/>
        </authorList>
    </citation>
    <scope>NUCLEOTIDE SEQUENCE [LARGE SCALE GENOMIC DNA]</scope>
    <source>
        <strain evidence="2 3">MA4R</strain>
    </source>
</reference>
<feature type="signal peptide" evidence="1">
    <location>
        <begin position="1"/>
        <end position="21"/>
    </location>
</feature>
<evidence type="ECO:0000256" key="1">
    <source>
        <dbReference type="SAM" id="SignalP"/>
    </source>
</evidence>
<evidence type="ECO:0000313" key="2">
    <source>
        <dbReference type="EMBL" id="WWM69354.1"/>
    </source>
</evidence>
<dbReference type="Pfam" id="PF05960">
    <property type="entry name" value="DUF885"/>
    <property type="match status" value="1"/>
</dbReference>
<dbReference type="Proteomes" id="UP001382935">
    <property type="component" value="Chromosome"/>
</dbReference>
<proteinExistence type="predicted"/>
<organism evidence="2 3">
    <name type="scientific">Sphingomonas kaistensis</name>
    <dbReference type="NCBI Taxonomy" id="298708"/>
    <lineage>
        <taxon>Bacteria</taxon>
        <taxon>Pseudomonadati</taxon>
        <taxon>Pseudomonadota</taxon>
        <taxon>Alphaproteobacteria</taxon>
        <taxon>Sphingomonadales</taxon>
        <taxon>Sphingomonadaceae</taxon>
        <taxon>Sphingomonas</taxon>
    </lineage>
</organism>
<gene>
    <name evidence="2" type="ORF">V6R86_01210</name>
</gene>
<dbReference type="RefSeq" id="WP_338501323.1">
    <property type="nucleotide sequence ID" value="NZ_CP145607.1"/>
</dbReference>
<name>A0ABZ2FZW3_9SPHN</name>
<protein>
    <submittedName>
        <fullName evidence="2">DUF885 domain-containing protein</fullName>
    </submittedName>
</protein>
<keyword evidence="3" id="KW-1185">Reference proteome</keyword>
<feature type="chain" id="PRO_5046763723" evidence="1">
    <location>
        <begin position="22"/>
        <end position="585"/>
    </location>
</feature>
<dbReference type="PANTHER" id="PTHR33361">
    <property type="entry name" value="GLR0591 PROTEIN"/>
    <property type="match status" value="1"/>
</dbReference>
<keyword evidence="1" id="KW-0732">Signal</keyword>
<evidence type="ECO:0000313" key="3">
    <source>
        <dbReference type="Proteomes" id="UP001382935"/>
    </source>
</evidence>
<dbReference type="EMBL" id="CP145607">
    <property type="protein sequence ID" value="WWM69354.1"/>
    <property type="molecule type" value="Genomic_DNA"/>
</dbReference>
<dbReference type="InterPro" id="IPR010281">
    <property type="entry name" value="DUF885"/>
</dbReference>